<evidence type="ECO:0000313" key="2">
    <source>
        <dbReference type="Proteomes" id="UP000075901"/>
    </source>
</evidence>
<protein>
    <submittedName>
        <fullName evidence="1">Uncharacterized protein</fullName>
    </submittedName>
</protein>
<dbReference type="Proteomes" id="UP000075901">
    <property type="component" value="Unassembled WGS sequence"/>
</dbReference>
<dbReference type="AlphaFoldDB" id="A0A182SMC6"/>
<reference evidence="2" key="1">
    <citation type="submission" date="2013-09" db="EMBL/GenBank/DDBJ databases">
        <title>The Genome Sequence of Anopheles maculatus species B.</title>
        <authorList>
            <consortium name="The Broad Institute Genomics Platform"/>
            <person name="Neafsey D.E."/>
            <person name="Besansky N."/>
            <person name="Howell P."/>
            <person name="Walton C."/>
            <person name="Young S.K."/>
            <person name="Zeng Q."/>
            <person name="Gargeya S."/>
            <person name="Fitzgerald M."/>
            <person name="Haas B."/>
            <person name="Abouelleil A."/>
            <person name="Allen A.W."/>
            <person name="Alvarado L."/>
            <person name="Arachchi H.M."/>
            <person name="Berlin A.M."/>
            <person name="Chapman S.B."/>
            <person name="Gainer-Dewar J."/>
            <person name="Goldberg J."/>
            <person name="Griggs A."/>
            <person name="Gujja S."/>
            <person name="Hansen M."/>
            <person name="Howarth C."/>
            <person name="Imamovic A."/>
            <person name="Ireland A."/>
            <person name="Larimer J."/>
            <person name="McCowan C."/>
            <person name="Murphy C."/>
            <person name="Pearson M."/>
            <person name="Poon T.W."/>
            <person name="Priest M."/>
            <person name="Roberts A."/>
            <person name="Saif S."/>
            <person name="Shea T."/>
            <person name="Sisk P."/>
            <person name="Sykes S."/>
            <person name="Wortman J."/>
            <person name="Nusbaum C."/>
            <person name="Birren B."/>
        </authorList>
    </citation>
    <scope>NUCLEOTIDE SEQUENCE [LARGE SCALE GENOMIC DNA]</scope>
    <source>
        <strain evidence="2">maculatus3</strain>
    </source>
</reference>
<name>A0A182SMC6_9DIPT</name>
<dbReference type="VEuPathDB" id="VectorBase:AMAM009651"/>
<proteinExistence type="predicted"/>
<evidence type="ECO:0000313" key="1">
    <source>
        <dbReference type="EnsemblMetazoa" id="AMAM009651-PA"/>
    </source>
</evidence>
<sequence>MFKSCSNPSKAAPFPLDFSKMQLYLSEDEKLVMNGEVTFTQHIYPPWGVSIYTHKLDHGEWHPTPYTKSTFNLCMAMHASTEIWYPITKNLNQSNCPYRKGHVEKFDMVDLGTFGFDDVLGDLIGEWRIFVDFSLGTVPHKVQISCILTEVSILEH</sequence>
<accession>A0A182SMC6</accession>
<keyword evidence="2" id="KW-1185">Reference proteome</keyword>
<organism evidence="1 2">
    <name type="scientific">Anopheles maculatus</name>
    <dbReference type="NCBI Taxonomy" id="74869"/>
    <lineage>
        <taxon>Eukaryota</taxon>
        <taxon>Metazoa</taxon>
        <taxon>Ecdysozoa</taxon>
        <taxon>Arthropoda</taxon>
        <taxon>Hexapoda</taxon>
        <taxon>Insecta</taxon>
        <taxon>Pterygota</taxon>
        <taxon>Neoptera</taxon>
        <taxon>Endopterygota</taxon>
        <taxon>Diptera</taxon>
        <taxon>Nematocera</taxon>
        <taxon>Culicoidea</taxon>
        <taxon>Culicidae</taxon>
        <taxon>Anophelinae</taxon>
        <taxon>Anopheles</taxon>
        <taxon>Anopheles maculatus group</taxon>
    </lineage>
</organism>
<dbReference type="EnsemblMetazoa" id="AMAM009651-RA">
    <property type="protein sequence ID" value="AMAM009651-PA"/>
    <property type="gene ID" value="AMAM009651"/>
</dbReference>
<reference evidence="1" key="2">
    <citation type="submission" date="2020-05" db="UniProtKB">
        <authorList>
            <consortium name="EnsemblMetazoa"/>
        </authorList>
    </citation>
    <scope>IDENTIFICATION</scope>
    <source>
        <strain evidence="1">maculatus3</strain>
    </source>
</reference>